<feature type="non-terminal residue" evidence="1">
    <location>
        <position position="27"/>
    </location>
</feature>
<reference evidence="1" key="1">
    <citation type="submission" date="2021-02" db="EMBL/GenBank/DDBJ databases">
        <authorList>
            <person name="Nowell W R."/>
        </authorList>
    </citation>
    <scope>NUCLEOTIDE SEQUENCE</scope>
</reference>
<name>A0A820DQN4_9BILA</name>
<protein>
    <submittedName>
        <fullName evidence="1">Uncharacterized protein</fullName>
    </submittedName>
</protein>
<gene>
    <name evidence="1" type="ORF">FNK824_LOCUS37901</name>
</gene>
<dbReference type="Proteomes" id="UP000663874">
    <property type="component" value="Unassembled WGS sequence"/>
</dbReference>
<comment type="caution">
    <text evidence="1">The sequence shown here is derived from an EMBL/GenBank/DDBJ whole genome shotgun (WGS) entry which is preliminary data.</text>
</comment>
<accession>A0A820DQN4</accession>
<evidence type="ECO:0000313" key="2">
    <source>
        <dbReference type="Proteomes" id="UP000663874"/>
    </source>
</evidence>
<dbReference type="AlphaFoldDB" id="A0A820DQN4"/>
<organism evidence="1 2">
    <name type="scientific">Rotaria sordida</name>
    <dbReference type="NCBI Taxonomy" id="392033"/>
    <lineage>
        <taxon>Eukaryota</taxon>
        <taxon>Metazoa</taxon>
        <taxon>Spiralia</taxon>
        <taxon>Gnathifera</taxon>
        <taxon>Rotifera</taxon>
        <taxon>Eurotatoria</taxon>
        <taxon>Bdelloidea</taxon>
        <taxon>Philodinida</taxon>
        <taxon>Philodinidae</taxon>
        <taxon>Rotaria</taxon>
    </lineage>
</organism>
<sequence length="27" mass="3122">MGQRNLNNIRLQNVTKLQFGDCDSRSI</sequence>
<dbReference type="EMBL" id="CAJOBE010020267">
    <property type="protein sequence ID" value="CAF4235241.1"/>
    <property type="molecule type" value="Genomic_DNA"/>
</dbReference>
<evidence type="ECO:0000313" key="1">
    <source>
        <dbReference type="EMBL" id="CAF4235241.1"/>
    </source>
</evidence>
<proteinExistence type="predicted"/>